<dbReference type="PANTHER" id="PTHR39603">
    <property type="entry name" value="CYANOVIRIN-N DOMAIN-CONTAINING PROTEIN"/>
    <property type="match status" value="1"/>
</dbReference>
<evidence type="ECO:0000313" key="1">
    <source>
        <dbReference type="EMBL" id="KAK4209479.1"/>
    </source>
</evidence>
<protein>
    <submittedName>
        <fullName evidence="1">Uncharacterized protein</fullName>
    </submittedName>
</protein>
<evidence type="ECO:0000313" key="2">
    <source>
        <dbReference type="Proteomes" id="UP001301769"/>
    </source>
</evidence>
<proteinExistence type="predicted"/>
<dbReference type="Proteomes" id="UP001301769">
    <property type="component" value="Unassembled WGS sequence"/>
</dbReference>
<reference evidence="1" key="1">
    <citation type="journal article" date="2023" name="Mol. Phylogenet. Evol.">
        <title>Genome-scale phylogeny and comparative genomics of the fungal order Sordariales.</title>
        <authorList>
            <person name="Hensen N."/>
            <person name="Bonometti L."/>
            <person name="Westerberg I."/>
            <person name="Brannstrom I.O."/>
            <person name="Guillou S."/>
            <person name="Cros-Aarteil S."/>
            <person name="Calhoun S."/>
            <person name="Haridas S."/>
            <person name="Kuo A."/>
            <person name="Mondo S."/>
            <person name="Pangilinan J."/>
            <person name="Riley R."/>
            <person name="LaButti K."/>
            <person name="Andreopoulos B."/>
            <person name="Lipzen A."/>
            <person name="Chen C."/>
            <person name="Yan M."/>
            <person name="Daum C."/>
            <person name="Ng V."/>
            <person name="Clum A."/>
            <person name="Steindorff A."/>
            <person name="Ohm R.A."/>
            <person name="Martin F."/>
            <person name="Silar P."/>
            <person name="Natvig D.O."/>
            <person name="Lalanne C."/>
            <person name="Gautier V."/>
            <person name="Ament-Velasquez S.L."/>
            <person name="Kruys A."/>
            <person name="Hutchinson M.I."/>
            <person name="Powell A.J."/>
            <person name="Barry K."/>
            <person name="Miller A.N."/>
            <person name="Grigoriev I.V."/>
            <person name="Debuchy R."/>
            <person name="Gladieux P."/>
            <person name="Hiltunen Thoren M."/>
            <person name="Johannesson H."/>
        </authorList>
    </citation>
    <scope>NUCLEOTIDE SEQUENCE</scope>
    <source>
        <strain evidence="1">PSN293</strain>
    </source>
</reference>
<comment type="caution">
    <text evidence="1">The sequence shown here is derived from an EMBL/GenBank/DDBJ whole genome shotgun (WGS) entry which is preliminary data.</text>
</comment>
<keyword evidence="2" id="KW-1185">Reference proteome</keyword>
<sequence length="179" mass="18877">MPTKIYLICADLDSEALGNLLALSPLTLAAPAPARDVAATFSFEQWAIDKSTNPTGNHLSVEEVIAIANNQTSTSPLPLGKRAARLAMQSGASTKYLAAHPTQNCHATISSTRFINIGQARITSISGGQNPPRDTDSPCGNVARGAGLIMDASTRNGRVRGQNAAWDNGYMTVDIRSIN</sequence>
<name>A0AAN6XYW4_9PEZI</name>
<dbReference type="PANTHER" id="PTHR39603:SF1">
    <property type="entry name" value="CYANOVIRIN-N DOMAIN-CONTAINING PROTEIN"/>
    <property type="match status" value="1"/>
</dbReference>
<dbReference type="AlphaFoldDB" id="A0AAN6XYW4"/>
<organism evidence="1 2">
    <name type="scientific">Rhypophila decipiens</name>
    <dbReference type="NCBI Taxonomy" id="261697"/>
    <lineage>
        <taxon>Eukaryota</taxon>
        <taxon>Fungi</taxon>
        <taxon>Dikarya</taxon>
        <taxon>Ascomycota</taxon>
        <taxon>Pezizomycotina</taxon>
        <taxon>Sordariomycetes</taxon>
        <taxon>Sordariomycetidae</taxon>
        <taxon>Sordariales</taxon>
        <taxon>Naviculisporaceae</taxon>
        <taxon>Rhypophila</taxon>
    </lineage>
</organism>
<reference evidence="1" key="2">
    <citation type="submission" date="2023-05" db="EMBL/GenBank/DDBJ databases">
        <authorList>
            <consortium name="Lawrence Berkeley National Laboratory"/>
            <person name="Steindorff A."/>
            <person name="Hensen N."/>
            <person name="Bonometti L."/>
            <person name="Westerberg I."/>
            <person name="Brannstrom I.O."/>
            <person name="Guillou S."/>
            <person name="Cros-Aarteil S."/>
            <person name="Calhoun S."/>
            <person name="Haridas S."/>
            <person name="Kuo A."/>
            <person name="Mondo S."/>
            <person name="Pangilinan J."/>
            <person name="Riley R."/>
            <person name="Labutti K."/>
            <person name="Andreopoulos B."/>
            <person name="Lipzen A."/>
            <person name="Chen C."/>
            <person name="Yanf M."/>
            <person name="Daum C."/>
            <person name="Ng V."/>
            <person name="Clum A."/>
            <person name="Ohm R."/>
            <person name="Martin F."/>
            <person name="Silar P."/>
            <person name="Natvig D."/>
            <person name="Lalanne C."/>
            <person name="Gautier V."/>
            <person name="Ament-Velasquez S.L."/>
            <person name="Kruys A."/>
            <person name="Hutchinson M.I."/>
            <person name="Powell A.J."/>
            <person name="Barry K."/>
            <person name="Miller A.N."/>
            <person name="Grigoriev I.V."/>
            <person name="Debuchy R."/>
            <person name="Gladieux P."/>
            <person name="Thoren M.H."/>
            <person name="Johannesson H."/>
        </authorList>
    </citation>
    <scope>NUCLEOTIDE SEQUENCE</scope>
    <source>
        <strain evidence="1">PSN293</strain>
    </source>
</reference>
<gene>
    <name evidence="1" type="ORF">QBC37DRAFT_404261</name>
</gene>
<dbReference type="EMBL" id="MU858203">
    <property type="protein sequence ID" value="KAK4209479.1"/>
    <property type="molecule type" value="Genomic_DNA"/>
</dbReference>
<accession>A0AAN6XYW4</accession>